<name>A0A1E3IM63_9TREE</name>
<evidence type="ECO:0000313" key="2">
    <source>
        <dbReference type="EMBL" id="ODN89608.1"/>
    </source>
</evidence>
<reference evidence="2 3" key="1">
    <citation type="submission" date="2016-06" db="EMBL/GenBank/DDBJ databases">
        <title>Evolution of pathogenesis and genome organization in the Tremellales.</title>
        <authorList>
            <person name="Cuomo C."/>
            <person name="Litvintseva A."/>
            <person name="Heitman J."/>
            <person name="Chen Y."/>
            <person name="Sun S."/>
            <person name="Springer D."/>
            <person name="Dromer F."/>
            <person name="Young S."/>
            <person name="Zeng Q."/>
            <person name="Chapman S."/>
            <person name="Gujja S."/>
            <person name="Saif S."/>
            <person name="Birren B."/>
        </authorList>
    </citation>
    <scope>NUCLEOTIDE SEQUENCE [LARGE SCALE GENOMIC DNA]</scope>
    <source>
        <strain evidence="2 3">CBS 7118</strain>
    </source>
</reference>
<dbReference type="EMBL" id="AWGH01000022">
    <property type="protein sequence ID" value="ODN89608.1"/>
    <property type="molecule type" value="Genomic_DNA"/>
</dbReference>
<feature type="compositionally biased region" description="Acidic residues" evidence="1">
    <location>
        <begin position="171"/>
        <end position="191"/>
    </location>
</feature>
<proteinExistence type="predicted"/>
<protein>
    <submittedName>
        <fullName evidence="2">Uncharacterized protein</fullName>
    </submittedName>
</protein>
<dbReference type="Proteomes" id="UP000094819">
    <property type="component" value="Unassembled WGS sequence"/>
</dbReference>
<comment type="caution">
    <text evidence="2">The sequence shown here is derived from an EMBL/GenBank/DDBJ whole genome shotgun (WGS) entry which is preliminary data.</text>
</comment>
<dbReference type="AlphaFoldDB" id="A0A1E3IM63"/>
<accession>A0A1E3IM63</accession>
<gene>
    <name evidence="2" type="ORF">L198_06295</name>
</gene>
<organism evidence="2 3">
    <name type="scientific">Cryptococcus wingfieldii CBS 7118</name>
    <dbReference type="NCBI Taxonomy" id="1295528"/>
    <lineage>
        <taxon>Eukaryota</taxon>
        <taxon>Fungi</taxon>
        <taxon>Dikarya</taxon>
        <taxon>Basidiomycota</taxon>
        <taxon>Agaricomycotina</taxon>
        <taxon>Tremellomycetes</taxon>
        <taxon>Tremellales</taxon>
        <taxon>Cryptococcaceae</taxon>
        <taxon>Cryptococcus</taxon>
    </lineage>
</organism>
<dbReference type="RefSeq" id="XP_019029517.1">
    <property type="nucleotide sequence ID" value="XM_019178361.1"/>
</dbReference>
<feature type="region of interest" description="Disordered" evidence="1">
    <location>
        <begin position="129"/>
        <end position="191"/>
    </location>
</feature>
<keyword evidence="3" id="KW-1185">Reference proteome</keyword>
<sequence>MSMFFGLPFHATSADLAACSKTHWLCAASGGKHSRILMPWEMERKRKEMEMRRKEMGLSVMGEGMSVEAKVAVAPSEDEDENEGVGKKVAVGEVKADTVMESRPSAAPPLARREGFPVYMTTRSGRSIKRKRIGADDSVSDGLSEGEYSSDEEGSLVQQTEVKVEGRGGEVELDDDNDEVMTEDKDADNDI</sequence>
<evidence type="ECO:0000256" key="1">
    <source>
        <dbReference type="SAM" id="MobiDB-lite"/>
    </source>
</evidence>
<evidence type="ECO:0000313" key="3">
    <source>
        <dbReference type="Proteomes" id="UP000094819"/>
    </source>
</evidence>
<dbReference type="GeneID" id="30195507"/>